<dbReference type="Gene3D" id="3.30.1490.20">
    <property type="entry name" value="ATP-grasp fold, A domain"/>
    <property type="match status" value="1"/>
</dbReference>
<dbReference type="GO" id="GO:0005524">
    <property type="term" value="F:ATP binding"/>
    <property type="evidence" value="ECO:0007669"/>
    <property type="project" value="UniProtKB-UniRule"/>
</dbReference>
<gene>
    <name evidence="6" type="ORF">JCM21142_52096</name>
</gene>
<protein>
    <submittedName>
        <fullName evidence="6">Carbamoyl phosphate synthase-like protein</fullName>
    </submittedName>
</protein>
<evidence type="ECO:0000256" key="3">
    <source>
        <dbReference type="ARBA" id="ARBA00022840"/>
    </source>
</evidence>
<evidence type="ECO:0000256" key="2">
    <source>
        <dbReference type="ARBA" id="ARBA00022741"/>
    </source>
</evidence>
<dbReference type="PROSITE" id="PS50975">
    <property type="entry name" value="ATP_GRASP"/>
    <property type="match status" value="1"/>
</dbReference>
<dbReference type="AlphaFoldDB" id="W7YG51"/>
<dbReference type="STRING" id="869213.GCA_000517085_03995"/>
<evidence type="ECO:0000259" key="5">
    <source>
        <dbReference type="PROSITE" id="PS50975"/>
    </source>
</evidence>
<dbReference type="Proteomes" id="UP000019402">
    <property type="component" value="Unassembled WGS sequence"/>
</dbReference>
<dbReference type="SUPFAM" id="SSF56059">
    <property type="entry name" value="Glutathione synthetase ATP-binding domain-like"/>
    <property type="match status" value="1"/>
</dbReference>
<name>W7YG51_9BACT</name>
<dbReference type="PANTHER" id="PTHR43585">
    <property type="entry name" value="FUMIPYRROLE BIOSYNTHESIS PROTEIN C"/>
    <property type="match status" value="1"/>
</dbReference>
<dbReference type="GO" id="GO:0046872">
    <property type="term" value="F:metal ion binding"/>
    <property type="evidence" value="ECO:0007669"/>
    <property type="project" value="InterPro"/>
</dbReference>
<dbReference type="Pfam" id="PF13535">
    <property type="entry name" value="ATP-grasp_4"/>
    <property type="match status" value="1"/>
</dbReference>
<dbReference type="RefSeq" id="WP_161636258.1">
    <property type="nucleotide sequence ID" value="NZ_BAMD01000023.1"/>
</dbReference>
<reference evidence="6 7" key="1">
    <citation type="journal article" date="2014" name="Genome Announc.">
        <title>Draft Genome Sequence of Cytophaga fermentans JCM 21142T, a Facultative Anaerobe Isolated from Marine Mud.</title>
        <authorList>
            <person name="Starns D."/>
            <person name="Oshima K."/>
            <person name="Suda W."/>
            <person name="Iino T."/>
            <person name="Yuki M."/>
            <person name="Inoue J."/>
            <person name="Kitamura K."/>
            <person name="Iida T."/>
            <person name="Darby A."/>
            <person name="Hattori M."/>
            <person name="Ohkuma M."/>
        </authorList>
    </citation>
    <scope>NUCLEOTIDE SEQUENCE [LARGE SCALE GENOMIC DNA]</scope>
    <source>
        <strain evidence="6 7">JCM 21142</strain>
    </source>
</reference>
<keyword evidence="2 4" id="KW-0547">Nucleotide-binding</keyword>
<dbReference type="eggNOG" id="COG0458">
    <property type="taxonomic scope" value="Bacteria"/>
</dbReference>
<evidence type="ECO:0000313" key="7">
    <source>
        <dbReference type="Proteomes" id="UP000019402"/>
    </source>
</evidence>
<evidence type="ECO:0000256" key="4">
    <source>
        <dbReference type="PROSITE-ProRule" id="PRU00409"/>
    </source>
</evidence>
<dbReference type="Gene3D" id="3.40.50.20">
    <property type="match status" value="1"/>
</dbReference>
<keyword evidence="3 4" id="KW-0067">ATP-binding</keyword>
<dbReference type="Gene3D" id="3.30.470.20">
    <property type="entry name" value="ATP-grasp fold, B domain"/>
    <property type="match status" value="1"/>
</dbReference>
<dbReference type="InterPro" id="IPR052032">
    <property type="entry name" value="ATP-dep_AA_Ligase"/>
</dbReference>
<sequence>MPALFDHVSFIQTARENNYQVITCDNNPNNIGHKYADQSVNINLLDFEELANYVERGKVDAVAAFSTDIGAVAAAFVADNLNLVGNPVKAVKMMANKKEFRLFLYEHGFNSPFFQAVASANELSLDDFRFPIIIKPTDRAGSKGVFILKNKCEIQEKIAISLDFSLEHKVIVEEFIVSEMTQIHGDAMVQNGKLLFCCLGDQYFGDGLLRFSPIGTLFPSSLPEHLLEKVKNELQRFIDVSSYRNGGINIELKIDQYENVYFIELALDSEVITFLWQSSVFVI</sequence>
<comment type="caution">
    <text evidence="6">The sequence shown here is derived from an EMBL/GenBank/DDBJ whole genome shotgun (WGS) entry which is preliminary data.</text>
</comment>
<dbReference type="EMBL" id="BAMD01000023">
    <property type="protein sequence ID" value="GAF03421.1"/>
    <property type="molecule type" value="Genomic_DNA"/>
</dbReference>
<keyword evidence="1" id="KW-0436">Ligase</keyword>
<dbReference type="PANTHER" id="PTHR43585:SF2">
    <property type="entry name" value="ATP-GRASP ENZYME FSQD"/>
    <property type="match status" value="1"/>
</dbReference>
<evidence type="ECO:0000256" key="1">
    <source>
        <dbReference type="ARBA" id="ARBA00022598"/>
    </source>
</evidence>
<keyword evidence="7" id="KW-1185">Reference proteome</keyword>
<organism evidence="6 7">
    <name type="scientific">Saccharicrinis fermentans DSM 9555 = JCM 21142</name>
    <dbReference type="NCBI Taxonomy" id="869213"/>
    <lineage>
        <taxon>Bacteria</taxon>
        <taxon>Pseudomonadati</taxon>
        <taxon>Bacteroidota</taxon>
        <taxon>Bacteroidia</taxon>
        <taxon>Marinilabiliales</taxon>
        <taxon>Marinilabiliaceae</taxon>
        <taxon>Saccharicrinis</taxon>
    </lineage>
</organism>
<proteinExistence type="predicted"/>
<feature type="domain" description="ATP-grasp" evidence="5">
    <location>
        <begin position="101"/>
        <end position="176"/>
    </location>
</feature>
<dbReference type="InterPro" id="IPR013815">
    <property type="entry name" value="ATP_grasp_subdomain_1"/>
</dbReference>
<evidence type="ECO:0000313" key="6">
    <source>
        <dbReference type="EMBL" id="GAF03421.1"/>
    </source>
</evidence>
<dbReference type="InterPro" id="IPR011761">
    <property type="entry name" value="ATP-grasp"/>
</dbReference>
<accession>W7YG51</accession>
<dbReference type="OrthoDB" id="9803907at2"/>
<dbReference type="GO" id="GO:0016874">
    <property type="term" value="F:ligase activity"/>
    <property type="evidence" value="ECO:0007669"/>
    <property type="project" value="UniProtKB-KW"/>
</dbReference>